<feature type="repeat" description="PPR" evidence="3">
    <location>
        <begin position="226"/>
        <end position="260"/>
    </location>
</feature>
<dbReference type="EMBL" id="JAXQNO010000008">
    <property type="protein sequence ID" value="KAK4792581.1"/>
    <property type="molecule type" value="Genomic_DNA"/>
</dbReference>
<comment type="similarity">
    <text evidence="1">Belongs to the PPR family. P subfamily.</text>
</comment>
<evidence type="ECO:0000256" key="3">
    <source>
        <dbReference type="PROSITE-ProRule" id="PRU00708"/>
    </source>
</evidence>
<gene>
    <name evidence="4" type="ORF">SAY86_023016</name>
</gene>
<dbReference type="Pfam" id="PF13041">
    <property type="entry name" value="PPR_2"/>
    <property type="match status" value="6"/>
</dbReference>
<name>A0AAN7LTV2_TRANT</name>
<reference evidence="4 5" key="1">
    <citation type="journal article" date="2023" name="Hortic Res">
        <title>Pangenome of water caltrop reveals structural variations and asymmetric subgenome divergence after allopolyploidization.</title>
        <authorList>
            <person name="Zhang X."/>
            <person name="Chen Y."/>
            <person name="Wang L."/>
            <person name="Yuan Y."/>
            <person name="Fang M."/>
            <person name="Shi L."/>
            <person name="Lu R."/>
            <person name="Comes H.P."/>
            <person name="Ma Y."/>
            <person name="Chen Y."/>
            <person name="Huang G."/>
            <person name="Zhou Y."/>
            <person name="Zheng Z."/>
            <person name="Qiu Y."/>
        </authorList>
    </citation>
    <scope>NUCLEOTIDE SEQUENCE [LARGE SCALE GENOMIC DNA]</scope>
    <source>
        <strain evidence="4">F231</strain>
    </source>
</reference>
<dbReference type="PANTHER" id="PTHR47939:SF13">
    <property type="entry name" value="OS03G0201400 PROTEIN"/>
    <property type="match status" value="1"/>
</dbReference>
<dbReference type="Pfam" id="PF12854">
    <property type="entry name" value="PPR_1"/>
    <property type="match status" value="2"/>
</dbReference>
<feature type="repeat" description="PPR" evidence="3">
    <location>
        <begin position="501"/>
        <end position="535"/>
    </location>
</feature>
<evidence type="ECO:0000256" key="1">
    <source>
        <dbReference type="ARBA" id="ARBA00007626"/>
    </source>
</evidence>
<feature type="repeat" description="PPR" evidence="3">
    <location>
        <begin position="466"/>
        <end position="500"/>
    </location>
</feature>
<feature type="repeat" description="PPR" evidence="3">
    <location>
        <begin position="296"/>
        <end position="330"/>
    </location>
</feature>
<dbReference type="InterPro" id="IPR050667">
    <property type="entry name" value="PPR-containing_protein"/>
</dbReference>
<feature type="repeat" description="PPR" evidence="3">
    <location>
        <begin position="814"/>
        <end position="848"/>
    </location>
</feature>
<evidence type="ECO:0008006" key="6">
    <source>
        <dbReference type="Google" id="ProtNLM"/>
    </source>
</evidence>
<dbReference type="AlphaFoldDB" id="A0AAN7LTV2"/>
<evidence type="ECO:0000313" key="4">
    <source>
        <dbReference type="EMBL" id="KAK4792581.1"/>
    </source>
</evidence>
<feature type="repeat" description="PPR" evidence="3">
    <location>
        <begin position="779"/>
        <end position="813"/>
    </location>
</feature>
<evidence type="ECO:0000256" key="2">
    <source>
        <dbReference type="ARBA" id="ARBA00022737"/>
    </source>
</evidence>
<dbReference type="InterPro" id="IPR002885">
    <property type="entry name" value="PPR_rpt"/>
</dbReference>
<dbReference type="PANTHER" id="PTHR47939">
    <property type="entry name" value="MEMBRANE-ASSOCIATED SALT-INDUCIBLE PROTEIN-LIKE"/>
    <property type="match status" value="1"/>
</dbReference>
<keyword evidence="2" id="KW-0677">Repeat</keyword>
<feature type="repeat" description="PPR" evidence="3">
    <location>
        <begin position="366"/>
        <end position="400"/>
    </location>
</feature>
<dbReference type="PROSITE" id="PS51375">
    <property type="entry name" value="PPR"/>
    <property type="match status" value="11"/>
</dbReference>
<evidence type="ECO:0000313" key="5">
    <source>
        <dbReference type="Proteomes" id="UP001346149"/>
    </source>
</evidence>
<feature type="repeat" description="PPR" evidence="3">
    <location>
        <begin position="331"/>
        <end position="365"/>
    </location>
</feature>
<dbReference type="NCBIfam" id="TIGR00756">
    <property type="entry name" value="PPR"/>
    <property type="match status" value="12"/>
</dbReference>
<comment type="caution">
    <text evidence="4">The sequence shown here is derived from an EMBL/GenBank/DDBJ whole genome shotgun (WGS) entry which is preliminary data.</text>
</comment>
<accession>A0AAN7LTV2</accession>
<feature type="repeat" description="PPR" evidence="3">
    <location>
        <begin position="884"/>
        <end position="918"/>
    </location>
</feature>
<keyword evidence="5" id="KW-1185">Reference proteome</keyword>
<dbReference type="Proteomes" id="UP001346149">
    <property type="component" value="Unassembled WGS sequence"/>
</dbReference>
<dbReference type="Gene3D" id="1.25.40.10">
    <property type="entry name" value="Tetratricopeptide repeat domain"/>
    <property type="match status" value="7"/>
</dbReference>
<dbReference type="SUPFAM" id="SSF48452">
    <property type="entry name" value="TPR-like"/>
    <property type="match status" value="1"/>
</dbReference>
<sequence length="1071" mass="121043">MPINTVLRTQLSRSVSSWSSSSSLLGRISNTNCLQALLKRGFSPTLEHLNRHLLFLSESRRFNLVIHFFHQLESKEIKPDSGCFSLIAWAFINLRRFDEAEHLMRTQLGKAPDFSGTFMWDSLIQGYCLHQRDPEKGLSVLLDCLGKVGVLPSCYTFCSLIHSFSYSGMMSKAIEVLELMNGEKVKYPFGNFVCSSVISGFCKIGKPEIGIDFFYNARNSGAFKPNLVCYTALVDALCRSGRVDEVSDLFYEMQRDGVRFDVVFFTCWICGYLRECDMLEMFRKNKQMLMKQLAGDIISYTTLIHGLSKEWNVEKAGGILAKMRKEGLEPNLITYTTIILGFCKKGKLEEAVTLFRITEDMGIMMDEFVYATLIYGACRMENYDLIFNLLDEMGKKGIHPGTVTYNIVINGLCKVGRTCEANTISKGMVGDIVTYTTLLNGFIREGSLEGISVTKTRLYEAGLTLDVIIYNILMKAAFLVGTYEDAYALYKEMESLSVIPNAFTYSILIDGLCKAGRIDQALEIFDNFRKTSISSSECYNSIINGLCKKGRVDTATNVLLELIQKDFPLDVGIPVMLIKAKVREASAEGVLDLISRIQNLQPDSYSFVCNEAIHLLCKRGFYTLACDVYVMMKWRNLAVTSTSYFLILKGLIDSKDRQSYAHPLLGIFIKEHGFSDPRVLNILILYSCITNISMGLQFLNKMKKDIPVLTLRSSIIKKLITSGRALDAYKLVIDPKEGYLPKMDVVIYTTIIDGLCKGGYLHEALDLHSFARKRGIVFNIISYNIIIKGLCRQGRLTEAFRLYDSLERIGLVPSAITYATLIDVLCRERLMPEASKLFHAMISRGIEPRTHVYNSFIDGYSKIGQLEEALQTLHKLNLNGLEADGFTISALINGYCLKGDMEGALQFFSDFKNRGVLPDFLGFLYLVRGLSTKGRIDEARSVMREMLHSESVIELINKVEDSDVDDDSVYNFLVGLCEQGSIKEAIIVLNEIASMYLLNRRFQGEDYQLHEETKSHNVDIQIAEKAEHAMNKRTRNFQFIDDFDCFYSQVALLCSRGEVQRANSLLRIAMY</sequence>
<feature type="repeat" description="PPR" evidence="3">
    <location>
        <begin position="849"/>
        <end position="883"/>
    </location>
</feature>
<proteinExistence type="inferred from homology"/>
<dbReference type="Pfam" id="PF01535">
    <property type="entry name" value="PPR"/>
    <property type="match status" value="4"/>
</dbReference>
<feature type="repeat" description="PPR" evidence="3">
    <location>
        <begin position="744"/>
        <end position="778"/>
    </location>
</feature>
<protein>
    <recommendedName>
        <fullName evidence="6">Pentatricopeptide repeat-containing protein</fullName>
    </recommendedName>
</protein>
<dbReference type="InterPro" id="IPR011990">
    <property type="entry name" value="TPR-like_helical_dom_sf"/>
</dbReference>
<organism evidence="4 5">
    <name type="scientific">Trapa natans</name>
    <name type="common">Water chestnut</name>
    <dbReference type="NCBI Taxonomy" id="22666"/>
    <lineage>
        <taxon>Eukaryota</taxon>
        <taxon>Viridiplantae</taxon>
        <taxon>Streptophyta</taxon>
        <taxon>Embryophyta</taxon>
        <taxon>Tracheophyta</taxon>
        <taxon>Spermatophyta</taxon>
        <taxon>Magnoliopsida</taxon>
        <taxon>eudicotyledons</taxon>
        <taxon>Gunneridae</taxon>
        <taxon>Pentapetalae</taxon>
        <taxon>rosids</taxon>
        <taxon>malvids</taxon>
        <taxon>Myrtales</taxon>
        <taxon>Lythraceae</taxon>
        <taxon>Trapa</taxon>
    </lineage>
</organism>